<evidence type="ECO:0000313" key="1">
    <source>
        <dbReference type="EMBL" id="KAH3821864.1"/>
    </source>
</evidence>
<dbReference type="EMBL" id="JAIWYP010000005">
    <property type="protein sequence ID" value="KAH3821864.1"/>
    <property type="molecule type" value="Genomic_DNA"/>
</dbReference>
<reference evidence="1" key="1">
    <citation type="journal article" date="2019" name="bioRxiv">
        <title>The Genome of the Zebra Mussel, Dreissena polymorpha: A Resource for Invasive Species Research.</title>
        <authorList>
            <person name="McCartney M.A."/>
            <person name="Auch B."/>
            <person name="Kono T."/>
            <person name="Mallez S."/>
            <person name="Zhang Y."/>
            <person name="Obille A."/>
            <person name="Becker A."/>
            <person name="Abrahante J.E."/>
            <person name="Garbe J."/>
            <person name="Badalamenti J.P."/>
            <person name="Herman A."/>
            <person name="Mangelson H."/>
            <person name="Liachko I."/>
            <person name="Sullivan S."/>
            <person name="Sone E.D."/>
            <person name="Koren S."/>
            <person name="Silverstein K.A.T."/>
            <person name="Beckman K.B."/>
            <person name="Gohl D.M."/>
        </authorList>
    </citation>
    <scope>NUCLEOTIDE SEQUENCE</scope>
    <source>
        <strain evidence="1">Duluth1</strain>
        <tissue evidence="1">Whole animal</tissue>
    </source>
</reference>
<dbReference type="Proteomes" id="UP000828390">
    <property type="component" value="Unassembled WGS sequence"/>
</dbReference>
<accession>A0A9D4GUT8</accession>
<reference evidence="1" key="2">
    <citation type="submission" date="2020-11" db="EMBL/GenBank/DDBJ databases">
        <authorList>
            <person name="McCartney M.A."/>
            <person name="Auch B."/>
            <person name="Kono T."/>
            <person name="Mallez S."/>
            <person name="Becker A."/>
            <person name="Gohl D.M."/>
            <person name="Silverstein K.A.T."/>
            <person name="Koren S."/>
            <person name="Bechman K.B."/>
            <person name="Herman A."/>
            <person name="Abrahante J.E."/>
            <person name="Garbe J."/>
        </authorList>
    </citation>
    <scope>NUCLEOTIDE SEQUENCE</scope>
    <source>
        <strain evidence="1">Duluth1</strain>
        <tissue evidence="1">Whole animal</tissue>
    </source>
</reference>
<comment type="caution">
    <text evidence="1">The sequence shown here is derived from an EMBL/GenBank/DDBJ whole genome shotgun (WGS) entry which is preliminary data.</text>
</comment>
<protein>
    <submittedName>
        <fullName evidence="1">Uncharacterized protein</fullName>
    </submittedName>
</protein>
<proteinExistence type="predicted"/>
<sequence>MWSNSWKWDNRGNAKPLDPICTCNIQIQQCDAGFAYLVYTESPQHKDTTEARIKSDAFYLENMQRKIATCARYTSCSHSEKHLLGRI</sequence>
<name>A0A9D4GUT8_DREPO</name>
<dbReference type="AlphaFoldDB" id="A0A9D4GUT8"/>
<gene>
    <name evidence="1" type="ORF">DPMN_123632</name>
</gene>
<keyword evidence="2" id="KW-1185">Reference proteome</keyword>
<evidence type="ECO:0000313" key="2">
    <source>
        <dbReference type="Proteomes" id="UP000828390"/>
    </source>
</evidence>
<organism evidence="1 2">
    <name type="scientific">Dreissena polymorpha</name>
    <name type="common">Zebra mussel</name>
    <name type="synonym">Mytilus polymorpha</name>
    <dbReference type="NCBI Taxonomy" id="45954"/>
    <lineage>
        <taxon>Eukaryota</taxon>
        <taxon>Metazoa</taxon>
        <taxon>Spiralia</taxon>
        <taxon>Lophotrochozoa</taxon>
        <taxon>Mollusca</taxon>
        <taxon>Bivalvia</taxon>
        <taxon>Autobranchia</taxon>
        <taxon>Heteroconchia</taxon>
        <taxon>Euheterodonta</taxon>
        <taxon>Imparidentia</taxon>
        <taxon>Neoheterodontei</taxon>
        <taxon>Myida</taxon>
        <taxon>Dreissenoidea</taxon>
        <taxon>Dreissenidae</taxon>
        <taxon>Dreissena</taxon>
    </lineage>
</organism>